<dbReference type="KEGG" id="hnv:DDQ68_09760"/>
<dbReference type="SUPFAM" id="SSF53098">
    <property type="entry name" value="Ribonuclease H-like"/>
    <property type="match status" value="1"/>
</dbReference>
<dbReference type="InterPro" id="IPR001584">
    <property type="entry name" value="Integrase_cat-core"/>
</dbReference>
<dbReference type="OrthoDB" id="930609at2"/>
<evidence type="ECO:0000313" key="2">
    <source>
        <dbReference type="EMBL" id="AWM33033.1"/>
    </source>
</evidence>
<protein>
    <recommendedName>
        <fullName evidence="1">Integrase catalytic domain-containing protein</fullName>
    </recommendedName>
</protein>
<keyword evidence="3" id="KW-1185">Reference proteome</keyword>
<organism evidence="2 3">
    <name type="scientific">Hymenobacter nivis</name>
    <dbReference type="NCBI Taxonomy" id="1850093"/>
    <lineage>
        <taxon>Bacteria</taxon>
        <taxon>Pseudomonadati</taxon>
        <taxon>Bacteroidota</taxon>
        <taxon>Cytophagia</taxon>
        <taxon>Cytophagales</taxon>
        <taxon>Hymenobacteraceae</taxon>
        <taxon>Hymenobacter</taxon>
    </lineage>
</organism>
<name>A0A2Z3GH93_9BACT</name>
<dbReference type="Proteomes" id="UP000245999">
    <property type="component" value="Chromosome"/>
</dbReference>
<dbReference type="PANTHER" id="PTHR35004">
    <property type="entry name" value="TRANSPOSASE RV3428C-RELATED"/>
    <property type="match status" value="1"/>
</dbReference>
<evidence type="ECO:0000313" key="3">
    <source>
        <dbReference type="Proteomes" id="UP000245999"/>
    </source>
</evidence>
<dbReference type="EMBL" id="CP029145">
    <property type="protein sequence ID" value="AWM33033.1"/>
    <property type="molecule type" value="Genomic_DNA"/>
</dbReference>
<dbReference type="AlphaFoldDB" id="A0A2Z3GH93"/>
<dbReference type="Gene3D" id="3.30.420.10">
    <property type="entry name" value="Ribonuclease H-like superfamily/Ribonuclease H"/>
    <property type="match status" value="1"/>
</dbReference>
<sequence>MQTISSDLLKQYLFVAIDRTSKLAFAHLYDQATQATAVAFLERVLPSFPYKIQKLLTDNGSQFRYLPHQTKAGRHPVGQLCDQWGIAQRFTKSLHPWTNGQVERMNRTLKEATIKRFHYETTNQLNEYLQTFLAAYNYAKRLKCLRGLTPYEFVCVEWRKNPGIFIRDPSHHTPVPYTTPVT</sequence>
<dbReference type="PANTHER" id="PTHR35004:SF7">
    <property type="entry name" value="INTEGRASE PROTEIN"/>
    <property type="match status" value="1"/>
</dbReference>
<dbReference type="GO" id="GO:0003676">
    <property type="term" value="F:nucleic acid binding"/>
    <property type="evidence" value="ECO:0007669"/>
    <property type="project" value="InterPro"/>
</dbReference>
<reference evidence="3" key="1">
    <citation type="submission" date="2018-04" db="EMBL/GenBank/DDBJ databases">
        <title>Complete genome of Antarctic heterotrophic bacterium Hymenobacter nivis.</title>
        <authorList>
            <person name="Terashima M."/>
        </authorList>
    </citation>
    <scope>NUCLEOTIDE SEQUENCE [LARGE SCALE GENOMIC DNA]</scope>
    <source>
        <strain evidence="3">NBRC 111535</strain>
    </source>
</reference>
<proteinExistence type="predicted"/>
<dbReference type="InterPro" id="IPR012337">
    <property type="entry name" value="RNaseH-like_sf"/>
</dbReference>
<feature type="domain" description="Integrase catalytic" evidence="1">
    <location>
        <begin position="1"/>
        <end position="158"/>
    </location>
</feature>
<gene>
    <name evidence="2" type="ORF">DDQ68_09760</name>
</gene>
<dbReference type="GO" id="GO:0015074">
    <property type="term" value="P:DNA integration"/>
    <property type="evidence" value="ECO:0007669"/>
    <property type="project" value="InterPro"/>
</dbReference>
<dbReference type="PROSITE" id="PS50994">
    <property type="entry name" value="INTEGRASE"/>
    <property type="match status" value="1"/>
</dbReference>
<dbReference type="Pfam" id="PF13683">
    <property type="entry name" value="rve_3"/>
    <property type="match status" value="1"/>
</dbReference>
<accession>A0A2Z3GH93</accession>
<evidence type="ECO:0000259" key="1">
    <source>
        <dbReference type="PROSITE" id="PS50994"/>
    </source>
</evidence>
<dbReference type="InterPro" id="IPR036397">
    <property type="entry name" value="RNaseH_sf"/>
</dbReference>